<accession>A0A0C1ZYQ5</accession>
<dbReference type="Proteomes" id="UP000031599">
    <property type="component" value="Unassembled WGS sequence"/>
</dbReference>
<evidence type="ECO:0000313" key="1">
    <source>
        <dbReference type="EMBL" id="KIG16373.1"/>
    </source>
</evidence>
<comment type="caution">
    <text evidence="1">The sequence shown here is derived from an EMBL/GenBank/DDBJ whole genome shotgun (WGS) entry which is preliminary data.</text>
</comment>
<sequence>MTTSNQDTQATSGKRAHELDLASMYLSSAVAGAHSIGVQLTAEREGHREGALSLDPNHCGLNPWGDRTWCSQLAVRALQVTATRMRTLDPSGHGRVHYRLTSEEFVYESFNLIEHPRASLWYLVYTREPGGAWVVPLFEGKLLEVDTTPLALP</sequence>
<proteinExistence type="predicted"/>
<dbReference type="EMBL" id="JMCC02000039">
    <property type="protein sequence ID" value="KIG16373.1"/>
    <property type="molecule type" value="Genomic_DNA"/>
</dbReference>
<evidence type="ECO:0000313" key="2">
    <source>
        <dbReference type="Proteomes" id="UP000031599"/>
    </source>
</evidence>
<gene>
    <name evidence="1" type="ORF">DB30_04540</name>
</gene>
<dbReference type="RefSeq" id="WP_052549828.1">
    <property type="nucleotide sequence ID" value="NZ_JMCC02000039.1"/>
</dbReference>
<protein>
    <submittedName>
        <fullName evidence="1">Uncharacterized protein</fullName>
    </submittedName>
</protein>
<reference evidence="1 2" key="1">
    <citation type="submission" date="2014-12" db="EMBL/GenBank/DDBJ databases">
        <title>Genome assembly of Enhygromyxa salina DSM 15201.</title>
        <authorList>
            <person name="Sharma G."/>
            <person name="Subramanian S."/>
        </authorList>
    </citation>
    <scope>NUCLEOTIDE SEQUENCE [LARGE SCALE GENOMIC DNA]</scope>
    <source>
        <strain evidence="1 2">DSM 15201</strain>
    </source>
</reference>
<dbReference type="AlphaFoldDB" id="A0A0C1ZYQ5"/>
<organism evidence="1 2">
    <name type="scientific">Enhygromyxa salina</name>
    <dbReference type="NCBI Taxonomy" id="215803"/>
    <lineage>
        <taxon>Bacteria</taxon>
        <taxon>Pseudomonadati</taxon>
        <taxon>Myxococcota</taxon>
        <taxon>Polyangia</taxon>
        <taxon>Nannocystales</taxon>
        <taxon>Nannocystaceae</taxon>
        <taxon>Enhygromyxa</taxon>
    </lineage>
</organism>
<name>A0A0C1ZYQ5_9BACT</name>